<name>A0A840WQU1_9RHOB</name>
<proteinExistence type="predicted"/>
<dbReference type="AlphaFoldDB" id="A0A840WQU1"/>
<evidence type="ECO:0000313" key="1">
    <source>
        <dbReference type="EMBL" id="MBB5516413.1"/>
    </source>
</evidence>
<dbReference type="RefSeq" id="WP_184012005.1">
    <property type="nucleotide sequence ID" value="NZ_JACIJS010000007.1"/>
</dbReference>
<comment type="caution">
    <text evidence="1">The sequence shown here is derived from an EMBL/GenBank/DDBJ whole genome shotgun (WGS) entry which is preliminary data.</text>
</comment>
<sequence length="107" mass="11898">MLAAALFGAMMPQIATSATLLREGEAFSATYNVHGIVLAPADERNLSRGERQARTIYLGVGCDVLNANQDRGRWRWSGQYVFVEYLDGRTERYVGRIEGDLAERCAL</sequence>
<dbReference type="Proteomes" id="UP000553766">
    <property type="component" value="Unassembled WGS sequence"/>
</dbReference>
<reference evidence="1 2" key="1">
    <citation type="submission" date="2020-08" db="EMBL/GenBank/DDBJ databases">
        <title>Genomic Encyclopedia of Type Strains, Phase IV (KMG-IV): sequencing the most valuable type-strain genomes for metagenomic binning, comparative biology and taxonomic classification.</title>
        <authorList>
            <person name="Goeker M."/>
        </authorList>
    </citation>
    <scope>NUCLEOTIDE SEQUENCE [LARGE SCALE GENOMIC DNA]</scope>
    <source>
        <strain evidence="1 2">DSM 103377</strain>
    </source>
</reference>
<accession>A0A840WQU1</accession>
<dbReference type="EMBL" id="JACIJS010000007">
    <property type="protein sequence ID" value="MBB5516413.1"/>
    <property type="molecule type" value="Genomic_DNA"/>
</dbReference>
<keyword evidence="2" id="KW-1185">Reference proteome</keyword>
<protein>
    <submittedName>
        <fullName evidence="1">Uncharacterized protein</fullName>
    </submittedName>
</protein>
<gene>
    <name evidence="1" type="ORF">FHS89_002444</name>
</gene>
<organism evidence="1 2">
    <name type="scientific">Rubricella aquisinus</name>
    <dbReference type="NCBI Taxonomy" id="2028108"/>
    <lineage>
        <taxon>Bacteria</taxon>
        <taxon>Pseudomonadati</taxon>
        <taxon>Pseudomonadota</taxon>
        <taxon>Alphaproteobacteria</taxon>
        <taxon>Rhodobacterales</taxon>
        <taxon>Paracoccaceae</taxon>
        <taxon>Rubricella</taxon>
    </lineage>
</organism>
<evidence type="ECO:0000313" key="2">
    <source>
        <dbReference type="Proteomes" id="UP000553766"/>
    </source>
</evidence>